<dbReference type="SUPFAM" id="SSF47413">
    <property type="entry name" value="lambda repressor-like DNA-binding domains"/>
    <property type="match status" value="1"/>
</dbReference>
<feature type="domain" description="HTH cro/C1-type" evidence="1">
    <location>
        <begin position="10"/>
        <end position="64"/>
    </location>
</feature>
<evidence type="ECO:0000259" key="1">
    <source>
        <dbReference type="PROSITE" id="PS50943"/>
    </source>
</evidence>
<gene>
    <name evidence="2" type="ORF">J2TS6_48520</name>
</gene>
<comment type="caution">
    <text evidence="2">The sequence shown here is derived from an EMBL/GenBank/DDBJ whole genome shotgun (WGS) entry which is preliminary data.</text>
</comment>
<name>A0A919XIU0_9BACL</name>
<proteinExistence type="predicted"/>
<dbReference type="EMBL" id="BORQ01000007">
    <property type="protein sequence ID" value="GIO33711.1"/>
    <property type="molecule type" value="Genomic_DNA"/>
</dbReference>
<dbReference type="RefSeq" id="WP_160044730.1">
    <property type="nucleotide sequence ID" value="NZ_BORQ01000007.1"/>
</dbReference>
<dbReference type="Pfam" id="PF01381">
    <property type="entry name" value="HTH_3"/>
    <property type="match status" value="1"/>
</dbReference>
<dbReference type="PROSITE" id="PS50943">
    <property type="entry name" value="HTH_CROC1"/>
    <property type="match status" value="1"/>
</dbReference>
<accession>A0A919XIU0</accession>
<dbReference type="InterPro" id="IPR010982">
    <property type="entry name" value="Lambda_DNA-bd_dom_sf"/>
</dbReference>
<evidence type="ECO:0000313" key="3">
    <source>
        <dbReference type="Proteomes" id="UP000679779"/>
    </source>
</evidence>
<evidence type="ECO:0000313" key="2">
    <source>
        <dbReference type="EMBL" id="GIO33711.1"/>
    </source>
</evidence>
<dbReference type="SMART" id="SM00530">
    <property type="entry name" value="HTH_XRE"/>
    <property type="match status" value="1"/>
</dbReference>
<dbReference type="Proteomes" id="UP000679779">
    <property type="component" value="Unassembled WGS sequence"/>
</dbReference>
<organism evidence="2 3">
    <name type="scientific">Paenibacillus albilobatus</name>
    <dbReference type="NCBI Taxonomy" id="2716884"/>
    <lineage>
        <taxon>Bacteria</taxon>
        <taxon>Bacillati</taxon>
        <taxon>Bacillota</taxon>
        <taxon>Bacilli</taxon>
        <taxon>Bacillales</taxon>
        <taxon>Paenibacillaceae</taxon>
        <taxon>Paenibacillus</taxon>
    </lineage>
</organism>
<dbReference type="CDD" id="cd00093">
    <property type="entry name" value="HTH_XRE"/>
    <property type="match status" value="1"/>
</dbReference>
<dbReference type="Gene3D" id="1.10.260.40">
    <property type="entry name" value="lambda repressor-like DNA-binding domains"/>
    <property type="match status" value="1"/>
</dbReference>
<reference evidence="2" key="1">
    <citation type="submission" date="2021-03" db="EMBL/GenBank/DDBJ databases">
        <title>Antimicrobial resistance genes in bacteria isolated from Japanese honey, and their potential for conferring macrolide and lincosamide resistance in the American foulbrood pathogen Paenibacillus larvae.</title>
        <authorList>
            <person name="Okamoto M."/>
            <person name="Kumagai M."/>
            <person name="Kanamori H."/>
            <person name="Takamatsu D."/>
        </authorList>
    </citation>
    <scope>NUCLEOTIDE SEQUENCE</scope>
    <source>
        <strain evidence="2">J2TS6</strain>
    </source>
</reference>
<keyword evidence="3" id="KW-1185">Reference proteome</keyword>
<dbReference type="AlphaFoldDB" id="A0A919XIU0"/>
<protein>
    <recommendedName>
        <fullName evidence="1">HTH cro/C1-type domain-containing protein</fullName>
    </recommendedName>
</protein>
<dbReference type="GO" id="GO:0003677">
    <property type="term" value="F:DNA binding"/>
    <property type="evidence" value="ECO:0007669"/>
    <property type="project" value="InterPro"/>
</dbReference>
<sequence length="81" mass="9499">MTLQLGECLLLERLKEKGISQAEFARRMGITRQYVNKLIHRERTMSIEFAINAANVLGIPVQEFRIDYFYRIKVVRRGVEA</sequence>
<dbReference type="InterPro" id="IPR001387">
    <property type="entry name" value="Cro/C1-type_HTH"/>
</dbReference>